<organism evidence="1 2">
    <name type="scientific">Flavobacterium johnsoniae</name>
    <name type="common">Cytophaga johnsonae</name>
    <dbReference type="NCBI Taxonomy" id="986"/>
    <lineage>
        <taxon>Bacteria</taxon>
        <taxon>Pseudomonadati</taxon>
        <taxon>Bacteroidota</taxon>
        <taxon>Flavobacteriia</taxon>
        <taxon>Flavobacteriales</taxon>
        <taxon>Flavobacteriaceae</taxon>
        <taxon>Flavobacterium</taxon>
    </lineage>
</organism>
<evidence type="ECO:0000313" key="1">
    <source>
        <dbReference type="EMBL" id="SHG57241.1"/>
    </source>
</evidence>
<sequence length="138" mass="16427">METFETKEPKKSKLFLQVNFDYKYLSRTWVEKEDTETWKKTTIKDSTPGNGNIDFFEAGKSSDYQDKFRILIKTYFDLQKIKDTDEFIKKLKINYNLLEDDDKPGNFHQSIIYNCKADEMIISDNKMILLVTKIIEIK</sequence>
<dbReference type="GeneID" id="31763124"/>
<protein>
    <submittedName>
        <fullName evidence="1">Uncharacterized protein</fullName>
    </submittedName>
</protein>
<proteinExistence type="predicted"/>
<dbReference type="OMA" id="VNFDYKY"/>
<dbReference type="EMBL" id="FQWH01000003">
    <property type="protein sequence ID" value="SHG57241.1"/>
    <property type="molecule type" value="Genomic_DNA"/>
</dbReference>
<gene>
    <name evidence="1" type="ORF">SAMN05444388_103244</name>
</gene>
<evidence type="ECO:0000313" key="2">
    <source>
        <dbReference type="Proteomes" id="UP000184112"/>
    </source>
</evidence>
<dbReference type="RefSeq" id="WP_012022367.1">
    <property type="nucleotide sequence ID" value="NZ_CP158862.1"/>
</dbReference>
<dbReference type="AlphaFoldDB" id="A0A1M7DJS9"/>
<dbReference type="Proteomes" id="UP000184112">
    <property type="component" value="Unassembled WGS sequence"/>
</dbReference>
<reference evidence="1 2" key="1">
    <citation type="submission" date="2016-11" db="EMBL/GenBank/DDBJ databases">
        <authorList>
            <person name="Jaros S."/>
            <person name="Januszkiewicz K."/>
            <person name="Wedrychowicz H."/>
        </authorList>
    </citation>
    <scope>NUCLEOTIDE SEQUENCE [LARGE SCALE GENOMIC DNA]</scope>
    <source>
        <strain evidence="1 2">DSM 6792</strain>
    </source>
</reference>
<accession>A0A1M7DJS9</accession>
<name>A0A1M7DJS9_FLAJO</name>